<feature type="domain" description="Luciferase-like" evidence="1">
    <location>
        <begin position="25"/>
        <end position="288"/>
    </location>
</feature>
<proteinExistence type="predicted"/>
<dbReference type="InterPro" id="IPR024003">
    <property type="entry name" value="Luciferase-like_KPN01858"/>
</dbReference>
<dbReference type="InterPro" id="IPR050766">
    <property type="entry name" value="Bact_Lucif_Oxidored"/>
</dbReference>
<dbReference type="PANTHER" id="PTHR30137">
    <property type="entry name" value="LUCIFERASE-LIKE MONOOXYGENASE"/>
    <property type="match status" value="1"/>
</dbReference>
<dbReference type="AlphaFoldDB" id="A0AAU7QEG3"/>
<dbReference type="SUPFAM" id="SSF51679">
    <property type="entry name" value="Bacterial luciferase-like"/>
    <property type="match status" value="1"/>
</dbReference>
<dbReference type="Pfam" id="PF00296">
    <property type="entry name" value="Bac_luciferase"/>
    <property type="match status" value="1"/>
</dbReference>
<evidence type="ECO:0000259" key="1">
    <source>
        <dbReference type="Pfam" id="PF00296"/>
    </source>
</evidence>
<protein>
    <submittedName>
        <fullName evidence="2">FMN-dependent luciferase-like monooxygenase</fullName>
    </submittedName>
</protein>
<sequence length="352" mass="38146">MTAKRLGFFTRLLDKADARQRYLLAAEQIIHAEAQGFDTAWVAQHHFHADEGGLPAPLVFLAYVAARTRRIRLGTGVITLPMELALRVAEDTSVLDLLTDGRLEIGLGSGGTPSSFPPFGLQSGERAAVYADNLAILRSAWRNEALRDSDNRLYPPAPQLSRRVWQATFSVDGGARAGAAGDGLMLSRTQPRPADALDMPLDDMQNPIIDAYLDALPDGVTPRILGSRTAFVADNPQQARQLAQTGLRRQAENARANGQPVAGDTLDDFIAAFDVHLGNAEQVSASLQRDSALARVTDLAFQVHSIEPPHPYILRSIELIAGQVAPALGWVRQRPADVPASPRIHPLSEDIQ</sequence>
<dbReference type="PANTHER" id="PTHR30137:SF15">
    <property type="entry name" value="BLL6902 PROTEIN"/>
    <property type="match status" value="1"/>
</dbReference>
<dbReference type="GO" id="GO:0005829">
    <property type="term" value="C:cytosol"/>
    <property type="evidence" value="ECO:0007669"/>
    <property type="project" value="TreeGrafter"/>
</dbReference>
<accession>A0AAU7QEG3</accession>
<dbReference type="GO" id="GO:0016705">
    <property type="term" value="F:oxidoreductase activity, acting on paired donors, with incorporation or reduction of molecular oxygen"/>
    <property type="evidence" value="ECO:0007669"/>
    <property type="project" value="InterPro"/>
</dbReference>
<dbReference type="InterPro" id="IPR011251">
    <property type="entry name" value="Luciferase-like_dom"/>
</dbReference>
<keyword evidence="2" id="KW-0503">Monooxygenase</keyword>
<name>A0AAU7QEG3_9GAMM</name>
<dbReference type="InterPro" id="IPR036661">
    <property type="entry name" value="Luciferase-like_sf"/>
</dbReference>
<dbReference type="EMBL" id="CP157947">
    <property type="protein sequence ID" value="XBS70731.1"/>
    <property type="molecule type" value="Genomic_DNA"/>
</dbReference>
<organism evidence="2">
    <name type="scientific">Acerihabitans sp. KWT182</name>
    <dbReference type="NCBI Taxonomy" id="3157919"/>
    <lineage>
        <taxon>Bacteria</taxon>
        <taxon>Pseudomonadati</taxon>
        <taxon>Pseudomonadota</taxon>
        <taxon>Gammaproteobacteria</taxon>
        <taxon>Enterobacterales</taxon>
        <taxon>Pectobacteriaceae</taxon>
        <taxon>Acerihabitans</taxon>
    </lineage>
</organism>
<reference evidence="2" key="1">
    <citation type="submission" date="2024-06" db="EMBL/GenBank/DDBJ databases">
        <authorList>
            <person name="Coelho C."/>
            <person name="Bento M."/>
            <person name="Garcia E."/>
            <person name="Camelo A."/>
            <person name="Brandao I."/>
            <person name="Espirito Santo C."/>
            <person name="Trovao J."/>
            <person name="Verissimo A."/>
            <person name="Costa J."/>
            <person name="Tiago I."/>
        </authorList>
    </citation>
    <scope>NUCLEOTIDE SEQUENCE</scope>
    <source>
        <strain evidence="2">KWT182</strain>
    </source>
</reference>
<dbReference type="NCBIfam" id="TIGR04027">
    <property type="entry name" value="LLM_KPN_01858"/>
    <property type="match status" value="1"/>
</dbReference>
<dbReference type="Gene3D" id="3.20.20.30">
    <property type="entry name" value="Luciferase-like domain"/>
    <property type="match status" value="1"/>
</dbReference>
<evidence type="ECO:0000313" key="2">
    <source>
        <dbReference type="EMBL" id="XBS70731.1"/>
    </source>
</evidence>
<keyword evidence="2" id="KW-0560">Oxidoreductase</keyword>
<dbReference type="GO" id="GO:0004497">
    <property type="term" value="F:monooxygenase activity"/>
    <property type="evidence" value="ECO:0007669"/>
    <property type="project" value="UniProtKB-KW"/>
</dbReference>
<gene>
    <name evidence="2" type="ORF">ABK905_06305</name>
</gene>